<comment type="caution">
    <text evidence="4">The sequence shown here is derived from an EMBL/GenBank/DDBJ whole genome shotgun (WGS) entry which is preliminary data.</text>
</comment>
<feature type="transmembrane region" description="Helical" evidence="2">
    <location>
        <begin position="128"/>
        <end position="145"/>
    </location>
</feature>
<evidence type="ECO:0000259" key="3">
    <source>
        <dbReference type="Pfam" id="PF20693"/>
    </source>
</evidence>
<protein>
    <recommendedName>
        <fullName evidence="3">YobI-like P-loop NTPase domain-containing protein</fullName>
    </recommendedName>
</protein>
<organism evidence="4 5">
    <name type="scientific">Streptococcus mitis</name>
    <dbReference type="NCBI Taxonomy" id="28037"/>
    <lineage>
        <taxon>Bacteria</taxon>
        <taxon>Bacillati</taxon>
        <taxon>Bacillota</taxon>
        <taxon>Bacilli</taxon>
        <taxon>Lactobacillales</taxon>
        <taxon>Streptococcaceae</taxon>
        <taxon>Streptococcus</taxon>
        <taxon>Streptococcus mitis group</taxon>
    </lineage>
</organism>
<keyword evidence="2" id="KW-0472">Membrane</keyword>
<dbReference type="Pfam" id="PF20693">
    <property type="entry name" value="YobI-ATPase"/>
    <property type="match status" value="1"/>
</dbReference>
<dbReference type="InterPro" id="IPR048428">
    <property type="entry name" value="YobI-NTPase"/>
</dbReference>
<proteinExistence type="predicted"/>
<evidence type="ECO:0000313" key="4">
    <source>
        <dbReference type="EMBL" id="RSI85661.1"/>
    </source>
</evidence>
<feature type="domain" description="YobI-like P-loop NTPase" evidence="3">
    <location>
        <begin position="24"/>
        <end position="395"/>
    </location>
</feature>
<sequence>MEREYKFRALTSNKDVEIKPVTLKALEFAIDENSEVTNVAITGNYGAGKSSIVDSFELKCKNKKFIHISLGQYDEAKSSEKNGLDKREINTIEGKIINQLLHQIDPNKIRKSIFKTLDTESQISPLKITVYLGLIILLSLYLFNISLWHRLVKNFSWLFWTTKPIISLIALAILFVLIVHGIFHLSKLQREFGFIKKLSLKASKIETDIEIFSNESSRISYFDRYLDDVLYLFKQSEANVIVFEDIERFNNSKIFEKLKELNIVINRKRKICGDSKLVFFYLVKDDLFESQERTKFFDYIIPVVPVVTASNSHEILKELLTDMGEYGGFDKRFLFNISLYLDDMRLINNVCNEYLTYKETLNVLKLDQDKLFSMVVYKNIFPKDFSLLQRNQGYLFELLNSKEMRLEKRKTELKREIKLLETKIVNAKEEQLNDEIELYSTILKIPNGKQVIKVNGKSQSQFTSYSEFIKELLDKDSKIVVFDTFYSAYNNYNSQEVTIDYIFPAKNSPEFQERLNNTKNKKLIEKIKEDIKKIHEELGALDSKRLSELYQSATDIDEFKSDFRKEIRNNPQFSIISFLIRNSYIDESYKDYLTYFYANTITVIEKEYLRNVISGRTNDPGIILHNMTEIIDRLGINDFRYPYILNYSLFRYLLVPSDSSSFKNELELLFHQEGFIKFIMDFYFKIYNYNQNGLINDLESDKIYQSLFENWISYNSNLFNEYLETDSKNFFPLKNNVVIKLLNLVDTIFLENTPQRTKYLLMNYLDNNFDILTGEFKYNLPILTENLRTLNIKFTNFSTYGTKNERIQEEFVLIVDSIFWNKLYTINENNIRFFMNWYSGYTDEQFKHQNFEIISSNSLFESLLDYCLSSDEEFLKYILMYIDLSEGEMRDKPEYIEQLLNNNVVFNHQLPQEKLESDESDELDNDENIKNVTLAEKIIASIPEFYITYTQDKFNDLSSENREILVNNLVIAQKAEVNTEIVLDYFSQNEDEDNFLIDFINQNPNFEFDKEIYLRFDDEVQEKFEEYIIQSKKLQKNIRKKVLNATGDRYYEKFSEIGMSESQLENLTDDRLIEFNRLNLEFFRKEYPSSLANFIWNNIKDYINDERDIRDEEQLLELIARYDLKMEDDIRIRIFLLNNHFDDSNFEYLLPKKTYEKVENELQVEIQSIVKKYINQFIELDENEISFSLYEEILNANDVLIKHKKKLFEKLIYNSENRIKLDKLAFLGKYLDLLELSDIMQILNKQIDDAIYDEWKDAFEELNDNEGNGGNGNRKAKVSYSEFNKKLLDYLKKRELISDKSRREDSILQLFGFRSKQIEFKDILEENNE</sequence>
<dbReference type="Proteomes" id="UP000267691">
    <property type="component" value="Unassembled WGS sequence"/>
</dbReference>
<reference evidence="4 5" key="1">
    <citation type="submission" date="2018-11" db="EMBL/GenBank/DDBJ databases">
        <title>Species Designations Belie Phenotypic and Genotypic Heterogeneity in Oral Streptococci.</title>
        <authorList>
            <person name="Velsko I."/>
        </authorList>
    </citation>
    <scope>NUCLEOTIDE SEQUENCE [LARGE SCALE GENOMIC DNA]</scope>
    <source>
        <strain evidence="4 5">KLC12</strain>
    </source>
</reference>
<evidence type="ECO:0000256" key="2">
    <source>
        <dbReference type="SAM" id="Phobius"/>
    </source>
</evidence>
<feature type="transmembrane region" description="Helical" evidence="2">
    <location>
        <begin position="165"/>
        <end position="186"/>
    </location>
</feature>
<evidence type="ECO:0000256" key="1">
    <source>
        <dbReference type="SAM" id="Coils"/>
    </source>
</evidence>
<keyword evidence="1" id="KW-0175">Coiled coil</keyword>
<keyword evidence="2" id="KW-1133">Transmembrane helix</keyword>
<dbReference type="EMBL" id="RJNT01000006">
    <property type="protein sequence ID" value="RSI85661.1"/>
    <property type="molecule type" value="Genomic_DNA"/>
</dbReference>
<accession>A0A428D0I7</accession>
<name>A0A428D0I7_STRMT</name>
<evidence type="ECO:0000313" key="5">
    <source>
        <dbReference type="Proteomes" id="UP000267691"/>
    </source>
</evidence>
<dbReference type="RefSeq" id="WP_125443550.1">
    <property type="nucleotide sequence ID" value="NZ_RJNT01000006.1"/>
</dbReference>
<keyword evidence="2" id="KW-0812">Transmembrane</keyword>
<gene>
    <name evidence="4" type="ORF">D8853_07455</name>
</gene>
<feature type="coiled-coil region" evidence="1">
    <location>
        <begin position="396"/>
        <end position="430"/>
    </location>
</feature>